<dbReference type="InterPro" id="IPR017871">
    <property type="entry name" value="ABC_transporter-like_CS"/>
</dbReference>
<dbReference type="PANTHER" id="PTHR43023:SF6">
    <property type="entry name" value="INTERMEMBRANE PHOSPHOLIPID TRANSPORT SYSTEM ATP-BINDING PROTEIN MLAF"/>
    <property type="match status" value="1"/>
</dbReference>
<proteinExistence type="predicted"/>
<dbReference type="PROSITE" id="PS50893">
    <property type="entry name" value="ABC_TRANSPORTER_2"/>
    <property type="match status" value="1"/>
</dbReference>
<dbReference type="InterPro" id="IPR027417">
    <property type="entry name" value="P-loop_NTPase"/>
</dbReference>
<name>J9FEB2_9ZZZZ</name>
<dbReference type="Gene3D" id="3.40.50.300">
    <property type="entry name" value="P-loop containing nucleotide triphosphate hydrolases"/>
    <property type="match status" value="1"/>
</dbReference>
<dbReference type="CDD" id="cd03261">
    <property type="entry name" value="ABC_Org_Solvent_Resistant"/>
    <property type="match status" value="1"/>
</dbReference>
<evidence type="ECO:0000256" key="2">
    <source>
        <dbReference type="ARBA" id="ARBA00022741"/>
    </source>
</evidence>
<dbReference type="Pfam" id="PF00005">
    <property type="entry name" value="ABC_tran"/>
    <property type="match status" value="1"/>
</dbReference>
<dbReference type="AlphaFoldDB" id="J9FEB2"/>
<dbReference type="SMART" id="SM00382">
    <property type="entry name" value="AAA"/>
    <property type="match status" value="1"/>
</dbReference>
<evidence type="ECO:0000256" key="1">
    <source>
        <dbReference type="ARBA" id="ARBA00022448"/>
    </source>
</evidence>
<keyword evidence="3 5" id="KW-0067">ATP-binding</keyword>
<dbReference type="GO" id="GO:0016887">
    <property type="term" value="F:ATP hydrolysis activity"/>
    <property type="evidence" value="ECO:0007669"/>
    <property type="project" value="InterPro"/>
</dbReference>
<dbReference type="PANTHER" id="PTHR43023">
    <property type="entry name" value="PROTEIN TRIGALACTOSYLDIACYLGLYCEROL 3, CHLOROPLASTIC"/>
    <property type="match status" value="1"/>
</dbReference>
<sequence length="260" mass="29752">MIEINNLHKSFDSREVLKGITSRFESGKTNLIIGQSGSGKTVLIKNIVGLFEPTEGDVLYDGRSFMSMNKKERALLRREMGMIFQSAALFDSMSVLENVMFPLDMFSSDSYKERVRRARFCLDRVNLSDAADKFPGEISGGMQKRVAIARAISLNPKYLFCDEPNSGLDPKTSLVIDELIHDITREFNTTTIINTHDMNSVMGIGEHILYIYQGRKEWEGTKDEVMDSDNELLNNFIFASDLFRKVKEVEREEKRNEHKK</sequence>
<organism evidence="5">
    <name type="scientific">gut metagenome</name>
    <dbReference type="NCBI Taxonomy" id="749906"/>
    <lineage>
        <taxon>unclassified sequences</taxon>
        <taxon>metagenomes</taxon>
        <taxon>organismal metagenomes</taxon>
    </lineage>
</organism>
<dbReference type="PROSITE" id="PS00211">
    <property type="entry name" value="ABC_TRANSPORTER_1"/>
    <property type="match status" value="1"/>
</dbReference>
<protein>
    <submittedName>
        <fullName evidence="5">ABC transporter, ATP-binding protein</fullName>
    </submittedName>
</protein>
<reference evidence="5" key="1">
    <citation type="journal article" date="2012" name="PLoS ONE">
        <title>Gene sets for utilization of primary and secondary nutrition supplies in the distal gut of endangered iberian lynx.</title>
        <authorList>
            <person name="Alcaide M."/>
            <person name="Messina E."/>
            <person name="Richter M."/>
            <person name="Bargiela R."/>
            <person name="Peplies J."/>
            <person name="Huws S.A."/>
            <person name="Newbold C.J."/>
            <person name="Golyshin P.N."/>
            <person name="Simon M.A."/>
            <person name="Lopez G."/>
            <person name="Yakimov M.M."/>
            <person name="Ferrer M."/>
        </authorList>
    </citation>
    <scope>NUCLEOTIDE SEQUENCE</scope>
</reference>
<dbReference type="InterPro" id="IPR003439">
    <property type="entry name" value="ABC_transporter-like_ATP-bd"/>
</dbReference>
<keyword evidence="2" id="KW-0547">Nucleotide-binding</keyword>
<keyword evidence="1" id="KW-0813">Transport</keyword>
<evidence type="ECO:0000313" key="5">
    <source>
        <dbReference type="EMBL" id="EJW92753.1"/>
    </source>
</evidence>
<gene>
    <name evidence="5" type="ORF">EVA_19139</name>
</gene>
<feature type="domain" description="ABC transporter" evidence="4">
    <location>
        <begin position="2"/>
        <end position="238"/>
    </location>
</feature>
<evidence type="ECO:0000259" key="4">
    <source>
        <dbReference type="PROSITE" id="PS50893"/>
    </source>
</evidence>
<evidence type="ECO:0000256" key="3">
    <source>
        <dbReference type="ARBA" id="ARBA00022840"/>
    </source>
</evidence>
<comment type="caution">
    <text evidence="5">The sequence shown here is derived from an EMBL/GenBank/DDBJ whole genome shotgun (WGS) entry which is preliminary data.</text>
</comment>
<dbReference type="GO" id="GO:0005524">
    <property type="term" value="F:ATP binding"/>
    <property type="evidence" value="ECO:0007669"/>
    <property type="project" value="UniProtKB-KW"/>
</dbReference>
<dbReference type="EMBL" id="AMCI01007366">
    <property type="protein sequence ID" value="EJW92753.1"/>
    <property type="molecule type" value="Genomic_DNA"/>
</dbReference>
<dbReference type="SUPFAM" id="SSF52540">
    <property type="entry name" value="P-loop containing nucleoside triphosphate hydrolases"/>
    <property type="match status" value="1"/>
</dbReference>
<accession>J9FEB2</accession>
<dbReference type="InterPro" id="IPR003593">
    <property type="entry name" value="AAA+_ATPase"/>
</dbReference>